<organism evidence="1 2">
    <name type="scientific">Ancylostoma ceylanicum</name>
    <dbReference type="NCBI Taxonomy" id="53326"/>
    <lineage>
        <taxon>Eukaryota</taxon>
        <taxon>Metazoa</taxon>
        <taxon>Ecdysozoa</taxon>
        <taxon>Nematoda</taxon>
        <taxon>Chromadorea</taxon>
        <taxon>Rhabditida</taxon>
        <taxon>Rhabditina</taxon>
        <taxon>Rhabditomorpha</taxon>
        <taxon>Strongyloidea</taxon>
        <taxon>Ancylostomatidae</taxon>
        <taxon>Ancylostomatinae</taxon>
        <taxon>Ancylostoma</taxon>
    </lineage>
</organism>
<accession>A0A016VZV2</accession>
<dbReference type="EMBL" id="JARK01001338">
    <property type="protein sequence ID" value="EYC32935.1"/>
    <property type="molecule type" value="Genomic_DNA"/>
</dbReference>
<keyword evidence="2" id="KW-1185">Reference proteome</keyword>
<evidence type="ECO:0000313" key="1">
    <source>
        <dbReference type="EMBL" id="EYC32935.1"/>
    </source>
</evidence>
<protein>
    <submittedName>
        <fullName evidence="1">Uncharacterized protein</fullName>
    </submittedName>
</protein>
<dbReference type="AlphaFoldDB" id="A0A016VZV2"/>
<dbReference type="Proteomes" id="UP000024635">
    <property type="component" value="Unassembled WGS sequence"/>
</dbReference>
<name>A0A016VZV2_9BILA</name>
<gene>
    <name evidence="1" type="primary">Acey_s0002.g517</name>
    <name evidence="1" type="ORF">Y032_0002g517</name>
</gene>
<evidence type="ECO:0000313" key="2">
    <source>
        <dbReference type="Proteomes" id="UP000024635"/>
    </source>
</evidence>
<proteinExistence type="predicted"/>
<sequence>MIFLQIIPKCGEHVRHGTSSRFRGEQSLNCLHLLVIVLGAVASFVGADDVIRARERRHLTSIDQALTPLI</sequence>
<comment type="caution">
    <text evidence="1">The sequence shown here is derived from an EMBL/GenBank/DDBJ whole genome shotgun (WGS) entry which is preliminary data.</text>
</comment>
<reference evidence="2" key="1">
    <citation type="journal article" date="2015" name="Nat. Genet.">
        <title>The genome and transcriptome of the zoonotic hookworm Ancylostoma ceylanicum identify infection-specific gene families.</title>
        <authorList>
            <person name="Schwarz E.M."/>
            <person name="Hu Y."/>
            <person name="Antoshechkin I."/>
            <person name="Miller M.M."/>
            <person name="Sternberg P.W."/>
            <person name="Aroian R.V."/>
        </authorList>
    </citation>
    <scope>NUCLEOTIDE SEQUENCE</scope>
    <source>
        <strain evidence="2">HY135</strain>
    </source>
</reference>